<keyword evidence="4" id="KW-0677">Repeat</keyword>
<dbReference type="SUPFAM" id="SSF109640">
    <property type="entry name" value="KRAB domain (Kruppel-associated box)"/>
    <property type="match status" value="1"/>
</dbReference>
<evidence type="ECO:0000256" key="7">
    <source>
        <dbReference type="ARBA" id="ARBA00023015"/>
    </source>
</evidence>
<dbReference type="InterPro" id="IPR036236">
    <property type="entry name" value="Znf_C2H2_sf"/>
</dbReference>
<evidence type="ECO:0000256" key="2">
    <source>
        <dbReference type="ARBA" id="ARBA00006991"/>
    </source>
</evidence>
<dbReference type="FunFam" id="3.30.160.60:FF:000358">
    <property type="entry name" value="zinc finger protein 24"/>
    <property type="match status" value="1"/>
</dbReference>
<dbReference type="Bgee" id="ENSACAG00000029476">
    <property type="expression patterns" value="Expressed in embryonic post-anal tail and 6 other cell types or tissues"/>
</dbReference>
<evidence type="ECO:0000256" key="6">
    <source>
        <dbReference type="ARBA" id="ARBA00022833"/>
    </source>
</evidence>
<dbReference type="GeneTree" id="ENSGT00940000154715"/>
<dbReference type="Gene3D" id="1.10.4020.10">
    <property type="entry name" value="DNA breaking-rejoining enzymes"/>
    <property type="match status" value="1"/>
</dbReference>
<feature type="domain" description="C2H2-type" evidence="12">
    <location>
        <begin position="514"/>
        <end position="541"/>
    </location>
</feature>
<dbReference type="SUPFAM" id="SSF57667">
    <property type="entry name" value="beta-beta-alpha zinc fingers"/>
    <property type="match status" value="4"/>
</dbReference>
<dbReference type="STRING" id="28377.ENSACAP00000022591"/>
<evidence type="ECO:0000256" key="1">
    <source>
        <dbReference type="ARBA" id="ARBA00004123"/>
    </source>
</evidence>
<feature type="domain" description="KRAB" evidence="14">
    <location>
        <begin position="215"/>
        <end position="300"/>
    </location>
</feature>
<dbReference type="FunFam" id="3.30.160.60:FF:002190">
    <property type="entry name" value="Zinc finger protein 658"/>
    <property type="match status" value="1"/>
</dbReference>
<feature type="region of interest" description="Disordered" evidence="11">
    <location>
        <begin position="178"/>
        <end position="200"/>
    </location>
</feature>
<name>R4GBB8_ANOCA</name>
<dbReference type="GO" id="GO:0006357">
    <property type="term" value="P:regulation of transcription by RNA polymerase II"/>
    <property type="evidence" value="ECO:0000318"/>
    <property type="project" value="GO_Central"/>
</dbReference>
<dbReference type="Pfam" id="PF02023">
    <property type="entry name" value="SCAN"/>
    <property type="match status" value="1"/>
</dbReference>
<dbReference type="InterPro" id="IPR013087">
    <property type="entry name" value="Znf_C2H2_type"/>
</dbReference>
<dbReference type="Gene3D" id="3.30.160.60">
    <property type="entry name" value="Classic Zinc Finger"/>
    <property type="match status" value="7"/>
</dbReference>
<evidence type="ECO:0000256" key="3">
    <source>
        <dbReference type="ARBA" id="ARBA00022723"/>
    </source>
</evidence>
<dbReference type="GO" id="GO:0000978">
    <property type="term" value="F:RNA polymerase II cis-regulatory region sequence-specific DNA binding"/>
    <property type="evidence" value="ECO:0000318"/>
    <property type="project" value="GO_Central"/>
</dbReference>
<dbReference type="HOGENOM" id="CLU_002678_49_9_1"/>
<evidence type="ECO:0000256" key="10">
    <source>
        <dbReference type="PROSITE-ProRule" id="PRU00042"/>
    </source>
</evidence>
<dbReference type="AlphaFoldDB" id="R4GBB8"/>
<dbReference type="GO" id="GO:0005634">
    <property type="term" value="C:nucleus"/>
    <property type="evidence" value="ECO:0007669"/>
    <property type="project" value="UniProtKB-SubCell"/>
</dbReference>
<feature type="domain" description="C2H2-type" evidence="12">
    <location>
        <begin position="430"/>
        <end position="457"/>
    </location>
</feature>
<dbReference type="GO" id="GO:0000981">
    <property type="term" value="F:DNA-binding transcription factor activity, RNA polymerase II-specific"/>
    <property type="evidence" value="ECO:0000318"/>
    <property type="project" value="GO_Central"/>
</dbReference>
<dbReference type="Pfam" id="PF01352">
    <property type="entry name" value="KRAB"/>
    <property type="match status" value="1"/>
</dbReference>
<organism evidence="15 16">
    <name type="scientific">Anolis carolinensis</name>
    <name type="common">Green anole</name>
    <name type="synonym">American chameleon</name>
    <dbReference type="NCBI Taxonomy" id="28377"/>
    <lineage>
        <taxon>Eukaryota</taxon>
        <taxon>Metazoa</taxon>
        <taxon>Chordata</taxon>
        <taxon>Craniata</taxon>
        <taxon>Vertebrata</taxon>
        <taxon>Euteleostomi</taxon>
        <taxon>Lepidosauria</taxon>
        <taxon>Squamata</taxon>
        <taxon>Bifurcata</taxon>
        <taxon>Unidentata</taxon>
        <taxon>Episquamata</taxon>
        <taxon>Toxicofera</taxon>
        <taxon>Iguania</taxon>
        <taxon>Dactyloidae</taxon>
        <taxon>Anolis</taxon>
    </lineage>
</organism>
<keyword evidence="5 10" id="KW-0863">Zinc-finger</keyword>
<proteinExistence type="inferred from homology"/>
<evidence type="ECO:0000256" key="8">
    <source>
        <dbReference type="ARBA" id="ARBA00023163"/>
    </source>
</evidence>
<evidence type="ECO:0000259" key="13">
    <source>
        <dbReference type="PROSITE" id="PS50804"/>
    </source>
</evidence>
<dbReference type="SMART" id="SM00355">
    <property type="entry name" value="ZnF_C2H2"/>
    <property type="match status" value="7"/>
</dbReference>
<reference evidence="15" key="3">
    <citation type="submission" date="2025-09" db="UniProtKB">
        <authorList>
            <consortium name="Ensembl"/>
        </authorList>
    </citation>
    <scope>IDENTIFICATION</scope>
</reference>
<dbReference type="InterPro" id="IPR001909">
    <property type="entry name" value="KRAB"/>
</dbReference>
<dbReference type="FunFam" id="3.30.160.60:FF:001812">
    <property type="entry name" value="Uncharacterized protein"/>
    <property type="match status" value="1"/>
</dbReference>
<evidence type="ECO:0000313" key="16">
    <source>
        <dbReference type="Proteomes" id="UP000001646"/>
    </source>
</evidence>
<evidence type="ECO:0000313" key="15">
    <source>
        <dbReference type="Ensembl" id="ENSACAP00000022591.1"/>
    </source>
</evidence>
<dbReference type="GO" id="GO:0008270">
    <property type="term" value="F:zinc ion binding"/>
    <property type="evidence" value="ECO:0007669"/>
    <property type="project" value="UniProtKB-KW"/>
</dbReference>
<keyword evidence="16" id="KW-1185">Reference proteome</keyword>
<reference evidence="15" key="1">
    <citation type="submission" date="2009-12" db="EMBL/GenBank/DDBJ databases">
        <title>The Genome Sequence of Anolis carolinensis (Green Anole Lizard).</title>
        <authorList>
            <consortium name="The Genome Sequencing Platform"/>
            <person name="Di Palma F."/>
            <person name="Alfoldi J."/>
            <person name="Heiman D."/>
            <person name="Young S."/>
            <person name="Grabherr M."/>
            <person name="Johnson J."/>
            <person name="Lander E.S."/>
            <person name="Lindblad-Toh K."/>
        </authorList>
    </citation>
    <scope>NUCLEOTIDE SEQUENCE [LARGE SCALE GENOMIC DNA]</scope>
    <source>
        <strain evidence="15">JBL SC #1</strain>
    </source>
</reference>
<feature type="region of interest" description="Disordered" evidence="11">
    <location>
        <begin position="1"/>
        <end position="32"/>
    </location>
</feature>
<dbReference type="PROSITE" id="PS50805">
    <property type="entry name" value="KRAB"/>
    <property type="match status" value="1"/>
</dbReference>
<dbReference type="FunFam" id="3.30.160.60:FF:001753">
    <property type="entry name" value="Si:ch211-119o8.6"/>
    <property type="match status" value="1"/>
</dbReference>
<sequence>MEKGRSSSVLMEPRMKMEKPNLYGPEGGREPNKKWGRRNVGFLGRMGPDALEEKVFSTDLPCQHFRCFCYEEALGPREVCSRLHSLCCLWLKPEKHSKAQMLDLVLLEQFLAVLPAEMERWVRECGPETSSQAVALAEGFLLSREEEEQQEREVLQAQEAPLETSKAISFRWIKLEEEEDTRAAPPGEEPRMLGSHNSSSLCEAGETASMEQDQVTFEDVSVHFSEEEWALLDPDQRALHWEVMRENYKTVASFVGAAKENENGGTPCKAWLNIPRYKEREEESLEMEAEKYRRNQCPADTKKITIQARVDESREIGNCPVFEDGFFHKSLCLNDDITNAIEKEQAKCHQWKDSFGSSIHLTNYENPQIVDKPYKCPVCEKRFHCKANLRKHRKLHLRQSLLKCLECGKDFAEKRNLVAHEMNHIGERPYRCLECGKGFCLRNSLNRHQKIHMTEKPYKCLECGKGFAQKRTLIGHEMNHRGETPYKCLECGKGFIDKRSFIGHGMIHRGEAPYKCQECGKGFIYKRSLSLHEMNHRGDKPYSCLKCGKSYNCQSGLKKHQNTHIEGKAMHMPGM</sequence>
<protein>
    <submittedName>
        <fullName evidence="15">Uncharacterized protein</fullName>
    </submittedName>
</protein>
<dbReference type="SUPFAM" id="SSF47353">
    <property type="entry name" value="Retrovirus capsid dimerization domain-like"/>
    <property type="match status" value="1"/>
</dbReference>
<evidence type="ECO:0000256" key="4">
    <source>
        <dbReference type="ARBA" id="ARBA00022737"/>
    </source>
</evidence>
<dbReference type="SMART" id="SM00431">
    <property type="entry name" value="SCAN"/>
    <property type="match status" value="1"/>
</dbReference>
<evidence type="ECO:0000256" key="11">
    <source>
        <dbReference type="SAM" id="MobiDB-lite"/>
    </source>
</evidence>
<comment type="subcellular location">
    <subcellularLocation>
        <location evidence="1">Nucleus</location>
    </subcellularLocation>
</comment>
<feature type="domain" description="C2H2-type" evidence="12">
    <location>
        <begin position="458"/>
        <end position="485"/>
    </location>
</feature>
<keyword evidence="6" id="KW-0862">Zinc</keyword>
<feature type="domain" description="C2H2-type" evidence="12">
    <location>
        <begin position="542"/>
        <end position="569"/>
    </location>
</feature>
<feature type="domain" description="C2H2-type" evidence="12">
    <location>
        <begin position="402"/>
        <end position="429"/>
    </location>
</feature>
<feature type="domain" description="C2H2-type" evidence="12">
    <location>
        <begin position="486"/>
        <end position="513"/>
    </location>
</feature>
<dbReference type="InterPro" id="IPR036051">
    <property type="entry name" value="KRAB_dom_sf"/>
</dbReference>
<dbReference type="CDD" id="cd07936">
    <property type="entry name" value="SCAN"/>
    <property type="match status" value="1"/>
</dbReference>
<dbReference type="Pfam" id="PF00096">
    <property type="entry name" value="zf-C2H2"/>
    <property type="match status" value="6"/>
</dbReference>
<feature type="domain" description="C2H2-type" evidence="12">
    <location>
        <begin position="374"/>
        <end position="401"/>
    </location>
</feature>
<evidence type="ECO:0000259" key="12">
    <source>
        <dbReference type="PROSITE" id="PS50157"/>
    </source>
</evidence>
<dbReference type="CDD" id="cd07765">
    <property type="entry name" value="KRAB_A-box"/>
    <property type="match status" value="1"/>
</dbReference>
<dbReference type="InterPro" id="IPR003309">
    <property type="entry name" value="SCAN_dom"/>
</dbReference>
<evidence type="ECO:0000256" key="9">
    <source>
        <dbReference type="ARBA" id="ARBA00023242"/>
    </source>
</evidence>
<keyword evidence="9" id="KW-0539">Nucleus</keyword>
<dbReference type="Ensembl" id="ENSACAT00000030008.2">
    <property type="protein sequence ID" value="ENSACAP00000022591.1"/>
    <property type="gene ID" value="ENSACAG00000029476.2"/>
</dbReference>
<feature type="domain" description="SCAN box" evidence="13">
    <location>
        <begin position="63"/>
        <end position="145"/>
    </location>
</feature>
<accession>R4GBB8</accession>
<keyword evidence="8" id="KW-0804">Transcription</keyword>
<dbReference type="Proteomes" id="UP000001646">
    <property type="component" value="Unplaced"/>
</dbReference>
<dbReference type="InterPro" id="IPR038269">
    <property type="entry name" value="SCAN_sf"/>
</dbReference>
<keyword evidence="7" id="KW-0805">Transcription regulation</keyword>
<dbReference type="FunFam" id="3.30.160.60:FF:000065">
    <property type="entry name" value="B-cell CLL/lymphoma 6, member B"/>
    <property type="match status" value="1"/>
</dbReference>
<keyword evidence="3" id="KW-0479">Metal-binding</keyword>
<dbReference type="FunFam" id="3.30.160.60:FF:001430">
    <property type="entry name" value="Uncharacterized protein"/>
    <property type="match status" value="1"/>
</dbReference>
<dbReference type="PANTHER" id="PTHR23226:SF377">
    <property type="entry name" value="ZINC FINGER AND SCAN DOMAIN-CONTAINING PROTEIN 20"/>
    <property type="match status" value="1"/>
</dbReference>
<dbReference type="PROSITE" id="PS50157">
    <property type="entry name" value="ZINC_FINGER_C2H2_2"/>
    <property type="match status" value="7"/>
</dbReference>
<reference evidence="15" key="2">
    <citation type="submission" date="2025-08" db="UniProtKB">
        <authorList>
            <consortium name="Ensembl"/>
        </authorList>
    </citation>
    <scope>IDENTIFICATION</scope>
</reference>
<dbReference type="eggNOG" id="KOG1721">
    <property type="taxonomic scope" value="Eukaryota"/>
</dbReference>
<dbReference type="PROSITE" id="PS50804">
    <property type="entry name" value="SCAN_BOX"/>
    <property type="match status" value="1"/>
</dbReference>
<evidence type="ECO:0000259" key="14">
    <source>
        <dbReference type="PROSITE" id="PS50805"/>
    </source>
</evidence>
<dbReference type="Gene3D" id="6.10.140.140">
    <property type="match status" value="1"/>
</dbReference>
<dbReference type="SMART" id="SM00349">
    <property type="entry name" value="KRAB"/>
    <property type="match status" value="1"/>
</dbReference>
<comment type="similarity">
    <text evidence="2">Belongs to the krueppel C2H2-type zinc-finger protein family.</text>
</comment>
<dbReference type="PROSITE" id="PS00028">
    <property type="entry name" value="ZINC_FINGER_C2H2_1"/>
    <property type="match status" value="7"/>
</dbReference>
<dbReference type="PANTHER" id="PTHR23226">
    <property type="entry name" value="ZINC FINGER AND SCAN DOMAIN-CONTAINING"/>
    <property type="match status" value="1"/>
</dbReference>
<dbReference type="FunFam" id="1.10.4020.10:FF:000005">
    <property type="entry name" value="Uncharacterized protein"/>
    <property type="match status" value="1"/>
</dbReference>
<evidence type="ECO:0000256" key="5">
    <source>
        <dbReference type="ARBA" id="ARBA00022771"/>
    </source>
</evidence>
<dbReference type="InParanoid" id="R4GBB8"/>